<evidence type="ECO:0000313" key="8">
    <source>
        <dbReference type="Proteomes" id="UP000662873"/>
    </source>
</evidence>
<evidence type="ECO:0000256" key="4">
    <source>
        <dbReference type="ARBA" id="ARBA00022989"/>
    </source>
</evidence>
<evidence type="ECO:0000256" key="1">
    <source>
        <dbReference type="ARBA" id="ARBA00004651"/>
    </source>
</evidence>
<proteinExistence type="predicted"/>
<evidence type="ECO:0000256" key="3">
    <source>
        <dbReference type="ARBA" id="ARBA00022692"/>
    </source>
</evidence>
<name>A0A809S3T8_9BACT</name>
<evidence type="ECO:0008006" key="9">
    <source>
        <dbReference type="Google" id="ProtNLM"/>
    </source>
</evidence>
<accession>A0A809S3T8</accession>
<sequence>MFAYLRSKGFFALLTGNFLGQFLSFTALLVVAKTLSKAELGDARLLQSFGWLGGALAMFGANTAVLKYCSENRGADEREGIFAYALRRLALTSLLTLGLIFLLREVGWLTASAGVRQWVLAYAFSIPLLALADLTLYYLQSQKRVHRGARMLAWVRAQSFVLIVALTLVFGFRGFVWGVLAGSFLALVPLGRELVSGWRARPLRLPGFDRLTWVTLWANAASVAMMYADLLILDRFNADRSEIGLYSLGALFALAAGQVSSTAMTIATPYFSERAGDLEWLRPTLFRHQLKLALGSVALAALTVALAWGLIEAVYGPSYRPTLLYTGILLGRFIAVSSVSLIGAALLSNGLHKFNAWATTAGLAAAIALGVLGFLQGGFWGVALGQVGAGVVYAGVVLAGGRLLLSGRGSLPKG</sequence>
<keyword evidence="5 6" id="KW-0472">Membrane</keyword>
<keyword evidence="4 6" id="KW-1133">Transmembrane helix</keyword>
<dbReference type="Pfam" id="PF13440">
    <property type="entry name" value="Polysacc_synt_3"/>
    <property type="match status" value="1"/>
</dbReference>
<feature type="transmembrane region" description="Helical" evidence="6">
    <location>
        <begin position="387"/>
        <end position="405"/>
    </location>
</feature>
<keyword evidence="2" id="KW-1003">Cell membrane</keyword>
<dbReference type="GO" id="GO:0005886">
    <property type="term" value="C:plasma membrane"/>
    <property type="evidence" value="ECO:0007669"/>
    <property type="project" value="UniProtKB-SubCell"/>
</dbReference>
<feature type="transmembrane region" description="Helical" evidence="6">
    <location>
        <begin position="211"/>
        <end position="233"/>
    </location>
</feature>
<evidence type="ECO:0000256" key="6">
    <source>
        <dbReference type="SAM" id="Phobius"/>
    </source>
</evidence>
<reference evidence="7" key="1">
    <citation type="journal article" name="DNA Res.">
        <title>The physiological potential of anammox bacteria as revealed by their core genome structure.</title>
        <authorList>
            <person name="Okubo T."/>
            <person name="Toyoda A."/>
            <person name="Fukuhara K."/>
            <person name="Uchiyama I."/>
            <person name="Harigaya Y."/>
            <person name="Kuroiwa M."/>
            <person name="Suzuki T."/>
            <person name="Murakami Y."/>
            <person name="Suwa Y."/>
            <person name="Takami H."/>
        </authorList>
    </citation>
    <scope>NUCLEOTIDE SEQUENCE</scope>
    <source>
        <strain evidence="7">317325-2</strain>
    </source>
</reference>
<dbReference type="PANTHER" id="PTHR30250">
    <property type="entry name" value="PST FAMILY PREDICTED COLANIC ACID TRANSPORTER"/>
    <property type="match status" value="1"/>
</dbReference>
<dbReference type="AlphaFoldDB" id="A0A809S3T8"/>
<evidence type="ECO:0000256" key="2">
    <source>
        <dbReference type="ARBA" id="ARBA00022475"/>
    </source>
</evidence>
<evidence type="ECO:0000256" key="5">
    <source>
        <dbReference type="ARBA" id="ARBA00023136"/>
    </source>
</evidence>
<dbReference type="KEGG" id="npy:NPRO_08310"/>
<gene>
    <name evidence="7" type="ORF">NPRO_08310</name>
</gene>
<organism evidence="7 8">
    <name type="scientific">Candidatus Nitrosymbiomonas proteolyticus</name>
    <dbReference type="NCBI Taxonomy" id="2608984"/>
    <lineage>
        <taxon>Bacteria</taxon>
        <taxon>Bacillati</taxon>
        <taxon>Armatimonadota</taxon>
        <taxon>Armatimonadota incertae sedis</taxon>
        <taxon>Candidatus Nitrosymbiomonas</taxon>
    </lineage>
</organism>
<feature type="transmembrane region" description="Helical" evidence="6">
    <location>
        <begin position="354"/>
        <end position="375"/>
    </location>
</feature>
<keyword evidence="3 6" id="KW-0812">Transmembrane</keyword>
<dbReference type="PANTHER" id="PTHR30250:SF11">
    <property type="entry name" value="O-ANTIGEN TRANSPORTER-RELATED"/>
    <property type="match status" value="1"/>
</dbReference>
<dbReference type="InterPro" id="IPR050833">
    <property type="entry name" value="Poly_Biosynth_Transport"/>
</dbReference>
<feature type="transmembrane region" description="Helical" evidence="6">
    <location>
        <begin position="115"/>
        <end position="139"/>
    </location>
</feature>
<protein>
    <recommendedName>
        <fullName evidence="9">Polysaccharide biosynthesis protein</fullName>
    </recommendedName>
</protein>
<feature type="transmembrane region" description="Helical" evidence="6">
    <location>
        <begin position="81"/>
        <end position="103"/>
    </location>
</feature>
<evidence type="ECO:0000313" key="7">
    <source>
        <dbReference type="EMBL" id="BBO23236.1"/>
    </source>
</evidence>
<dbReference type="EMBL" id="AP021858">
    <property type="protein sequence ID" value="BBO23236.1"/>
    <property type="molecule type" value="Genomic_DNA"/>
</dbReference>
<feature type="transmembrane region" description="Helical" evidence="6">
    <location>
        <begin position="48"/>
        <end position="69"/>
    </location>
</feature>
<feature type="transmembrane region" description="Helical" evidence="6">
    <location>
        <begin position="245"/>
        <end position="271"/>
    </location>
</feature>
<feature type="transmembrane region" description="Helical" evidence="6">
    <location>
        <begin position="323"/>
        <end position="347"/>
    </location>
</feature>
<feature type="transmembrane region" description="Helical" evidence="6">
    <location>
        <begin position="292"/>
        <end position="311"/>
    </location>
</feature>
<dbReference type="Proteomes" id="UP000662873">
    <property type="component" value="Chromosome"/>
</dbReference>
<comment type="subcellular location">
    <subcellularLocation>
        <location evidence="1">Cell membrane</location>
        <topology evidence="1">Multi-pass membrane protein</topology>
    </subcellularLocation>
</comment>